<dbReference type="EMBL" id="CAJVRL010000085">
    <property type="protein sequence ID" value="CAG8958783.1"/>
    <property type="molecule type" value="Genomic_DNA"/>
</dbReference>
<accession>A0A9N9L645</accession>
<evidence type="ECO:0000313" key="2">
    <source>
        <dbReference type="EMBL" id="CAG8958783.1"/>
    </source>
</evidence>
<gene>
    <name evidence="2" type="ORF">HYFRA_00011733</name>
</gene>
<name>A0A9N9L645_9HELO</name>
<evidence type="ECO:0000313" key="3">
    <source>
        <dbReference type="Proteomes" id="UP000696280"/>
    </source>
</evidence>
<organism evidence="2 3">
    <name type="scientific">Hymenoscyphus fraxineus</name>
    <dbReference type="NCBI Taxonomy" id="746836"/>
    <lineage>
        <taxon>Eukaryota</taxon>
        <taxon>Fungi</taxon>
        <taxon>Dikarya</taxon>
        <taxon>Ascomycota</taxon>
        <taxon>Pezizomycotina</taxon>
        <taxon>Leotiomycetes</taxon>
        <taxon>Helotiales</taxon>
        <taxon>Helotiaceae</taxon>
        <taxon>Hymenoscyphus</taxon>
    </lineage>
</organism>
<keyword evidence="1" id="KW-0732">Signal</keyword>
<feature type="signal peptide" evidence="1">
    <location>
        <begin position="1"/>
        <end position="19"/>
    </location>
</feature>
<sequence length="280" mass="31034">MRHDSMLLIMFLLLEIAFAVCFISCAVSAVSIGLSNEPKCVYCGSVWLRVEGSTQTLFEGRVSASPNNITLPSSNGTHHCDGTNNNANPYRGTTATNYLLEASSQPWPSKLPKFTVDGLWYEQFDDFLITRVGTDIQTRTTSWDLLVNWKFAEVGGCQIQPNGQLQVLWAYGAYTAGRFLDIAMDVNFDHENHRIKVAVGEPILYFVRDLKTGTLVEGASLLARGFLSNAVEEVIYPVGRTTNSSGTIQVHFRRPGYFRVKAEREGDLRSIGLAVLVVPM</sequence>
<comment type="caution">
    <text evidence="2">The sequence shown here is derived from an EMBL/GenBank/DDBJ whole genome shotgun (WGS) entry which is preliminary data.</text>
</comment>
<dbReference type="Proteomes" id="UP000696280">
    <property type="component" value="Unassembled WGS sequence"/>
</dbReference>
<protein>
    <submittedName>
        <fullName evidence="2">Uncharacterized protein</fullName>
    </submittedName>
</protein>
<reference evidence="2" key="1">
    <citation type="submission" date="2021-07" db="EMBL/GenBank/DDBJ databases">
        <authorList>
            <person name="Durling M."/>
        </authorList>
    </citation>
    <scope>NUCLEOTIDE SEQUENCE</scope>
</reference>
<feature type="chain" id="PRO_5040495876" evidence="1">
    <location>
        <begin position="20"/>
        <end position="280"/>
    </location>
</feature>
<keyword evidence="3" id="KW-1185">Reference proteome</keyword>
<evidence type="ECO:0000256" key="1">
    <source>
        <dbReference type="SAM" id="SignalP"/>
    </source>
</evidence>
<proteinExistence type="predicted"/>
<dbReference type="OrthoDB" id="10007757at2759"/>
<dbReference type="AlphaFoldDB" id="A0A9N9L645"/>